<dbReference type="OMA" id="CFLNCDI"/>
<protein>
    <submittedName>
        <fullName evidence="2">Uncharacterized protein</fullName>
    </submittedName>
</protein>
<gene>
    <name evidence="2" type="ORF">B456_009G040100</name>
</gene>
<sequence>MGSVGLRSSRSVSVVLARLLLLNICIGVVGIGAVAMTKNALATERQDSCPDKVSGSITCFLNCDIFSCLAGCFTNPSIGCGLTCFARNVGCTTTCSIIEFPDP</sequence>
<evidence type="ECO:0000313" key="2">
    <source>
        <dbReference type="EMBL" id="KJB54584.1"/>
    </source>
</evidence>
<dbReference type="Proteomes" id="UP000032304">
    <property type="component" value="Chromosome 9"/>
</dbReference>
<keyword evidence="1" id="KW-0812">Transmembrane</keyword>
<dbReference type="EMBL" id="CM001748">
    <property type="protein sequence ID" value="KJB54584.1"/>
    <property type="molecule type" value="Genomic_DNA"/>
</dbReference>
<name>A0A0D2TDA0_GOSRA</name>
<dbReference type="AlphaFoldDB" id="A0A0D2TDA0"/>
<proteinExistence type="predicted"/>
<accession>A0A0D2TDA0</accession>
<reference evidence="2 3" key="1">
    <citation type="journal article" date="2012" name="Nature">
        <title>Repeated polyploidization of Gossypium genomes and the evolution of spinnable cotton fibres.</title>
        <authorList>
            <person name="Paterson A.H."/>
            <person name="Wendel J.F."/>
            <person name="Gundlach H."/>
            <person name="Guo H."/>
            <person name="Jenkins J."/>
            <person name="Jin D."/>
            <person name="Llewellyn D."/>
            <person name="Showmaker K.C."/>
            <person name="Shu S."/>
            <person name="Udall J."/>
            <person name="Yoo M.J."/>
            <person name="Byers R."/>
            <person name="Chen W."/>
            <person name="Doron-Faigenboim A."/>
            <person name="Duke M.V."/>
            <person name="Gong L."/>
            <person name="Grimwood J."/>
            <person name="Grover C."/>
            <person name="Grupp K."/>
            <person name="Hu G."/>
            <person name="Lee T.H."/>
            <person name="Li J."/>
            <person name="Lin L."/>
            <person name="Liu T."/>
            <person name="Marler B.S."/>
            <person name="Page J.T."/>
            <person name="Roberts A.W."/>
            <person name="Romanel E."/>
            <person name="Sanders W.S."/>
            <person name="Szadkowski E."/>
            <person name="Tan X."/>
            <person name="Tang H."/>
            <person name="Xu C."/>
            <person name="Wang J."/>
            <person name="Wang Z."/>
            <person name="Zhang D."/>
            <person name="Zhang L."/>
            <person name="Ashrafi H."/>
            <person name="Bedon F."/>
            <person name="Bowers J.E."/>
            <person name="Brubaker C.L."/>
            <person name="Chee P.W."/>
            <person name="Das S."/>
            <person name="Gingle A.R."/>
            <person name="Haigler C.H."/>
            <person name="Harker D."/>
            <person name="Hoffmann L.V."/>
            <person name="Hovav R."/>
            <person name="Jones D.C."/>
            <person name="Lemke C."/>
            <person name="Mansoor S."/>
            <person name="ur Rahman M."/>
            <person name="Rainville L.N."/>
            <person name="Rambani A."/>
            <person name="Reddy U.K."/>
            <person name="Rong J.K."/>
            <person name="Saranga Y."/>
            <person name="Scheffler B.E."/>
            <person name="Scheffler J.A."/>
            <person name="Stelly D.M."/>
            <person name="Triplett B.A."/>
            <person name="Van Deynze A."/>
            <person name="Vaslin M.F."/>
            <person name="Waghmare V.N."/>
            <person name="Walford S.A."/>
            <person name="Wright R.J."/>
            <person name="Zaki E.A."/>
            <person name="Zhang T."/>
            <person name="Dennis E.S."/>
            <person name="Mayer K.F."/>
            <person name="Peterson D.G."/>
            <person name="Rokhsar D.S."/>
            <person name="Wang X."/>
            <person name="Schmutz J."/>
        </authorList>
    </citation>
    <scope>NUCLEOTIDE SEQUENCE [LARGE SCALE GENOMIC DNA]</scope>
</reference>
<keyword evidence="1" id="KW-1133">Transmembrane helix</keyword>
<keyword evidence="3" id="KW-1185">Reference proteome</keyword>
<feature type="transmembrane region" description="Helical" evidence="1">
    <location>
        <begin position="15"/>
        <end position="36"/>
    </location>
</feature>
<evidence type="ECO:0000313" key="3">
    <source>
        <dbReference type="Proteomes" id="UP000032304"/>
    </source>
</evidence>
<dbReference type="Gramene" id="KJB54584">
    <property type="protein sequence ID" value="KJB54584"/>
    <property type="gene ID" value="B456_009G040100"/>
</dbReference>
<evidence type="ECO:0000256" key="1">
    <source>
        <dbReference type="SAM" id="Phobius"/>
    </source>
</evidence>
<keyword evidence="1" id="KW-0472">Membrane</keyword>
<organism evidence="2 3">
    <name type="scientific">Gossypium raimondii</name>
    <name type="common">Peruvian cotton</name>
    <name type="synonym">Gossypium klotzschianum subsp. raimondii</name>
    <dbReference type="NCBI Taxonomy" id="29730"/>
    <lineage>
        <taxon>Eukaryota</taxon>
        <taxon>Viridiplantae</taxon>
        <taxon>Streptophyta</taxon>
        <taxon>Embryophyta</taxon>
        <taxon>Tracheophyta</taxon>
        <taxon>Spermatophyta</taxon>
        <taxon>Magnoliopsida</taxon>
        <taxon>eudicotyledons</taxon>
        <taxon>Gunneridae</taxon>
        <taxon>Pentapetalae</taxon>
        <taxon>rosids</taxon>
        <taxon>malvids</taxon>
        <taxon>Malvales</taxon>
        <taxon>Malvaceae</taxon>
        <taxon>Malvoideae</taxon>
        <taxon>Gossypium</taxon>
    </lineage>
</organism>